<feature type="transmembrane region" description="Helical" evidence="5">
    <location>
        <begin position="541"/>
        <end position="563"/>
    </location>
</feature>
<dbReference type="SUPFAM" id="SSF161098">
    <property type="entry name" value="MetI-like"/>
    <property type="match status" value="2"/>
</dbReference>
<feature type="transmembrane region" description="Helical" evidence="5">
    <location>
        <begin position="179"/>
        <end position="204"/>
    </location>
</feature>
<dbReference type="Proteomes" id="UP000199411">
    <property type="component" value="Unassembled WGS sequence"/>
</dbReference>
<dbReference type="CDD" id="cd06261">
    <property type="entry name" value="TM_PBP2"/>
    <property type="match status" value="2"/>
</dbReference>
<dbReference type="GO" id="GO:0005886">
    <property type="term" value="C:plasma membrane"/>
    <property type="evidence" value="ECO:0007669"/>
    <property type="project" value="UniProtKB-SubCell"/>
</dbReference>
<dbReference type="PANTHER" id="PTHR42744">
    <property type="entry name" value="BINDING-PROTEIN-DEPENDENT TRANSPORT SYSTEMS INNER MEMBRANE COMPONENT"/>
    <property type="match status" value="1"/>
</dbReference>
<dbReference type="AlphaFoldDB" id="A0A1G6KMP2"/>
<keyword evidence="4 5" id="KW-0472">Membrane</keyword>
<feature type="transmembrane region" description="Helical" evidence="5">
    <location>
        <begin position="411"/>
        <end position="433"/>
    </location>
</feature>
<feature type="transmembrane region" description="Helical" evidence="5">
    <location>
        <begin position="21"/>
        <end position="38"/>
    </location>
</feature>
<sequence length="576" mass="65586">MLSLSSINFDVVKKRSLIADFIFILLLLSFLYIISHYAKQATSHINYEANINLSIGSLIKYSLFSLSRALIAFGFSFVFTIFYGYFMYKNKTAEKLLLPILDILQSIPVLGFLPAVVLALIALFPNSNTGLELASIIMIFTGQVWNMVFGFYGTLNSIPQEFNEVASIYKLNWWQKFKWIEFPTTISSLIWNSMMSMAGGWFFLMVCEEFSLGNKNFRLEGLGSYMSTAANAGNYTAMLYGILAMIIIIVVLDQFVWQPLVAWSEKFKIEYSLTSKPKESWFLNLLIDSNILEFVRNSYKKTSMWFEEKFKYLKTNTKKEKNRKIKKNLVAKFFANLILIAIVIFIIYTSYKIIFMIKNLPSITWYTIFKSDAYTLIRVLITILIGSLWTIPLGIYLGLSPKLSKILQPIIQITASFPAPMLFPALIGLFYILKINLSYGSVILMLMGTQWYILFNVIAGALSIPSEMIEMGKIFKLSLWERFSSIYFKAIFPYLVTGWITAAGGAWNASIVAEYVTFKNQTLTTTGIGALISQAANSGQIPLLAASVLTMALTVVFFNKLVWKNLYKISQNYKVR</sequence>
<feature type="transmembrane region" description="Helical" evidence="5">
    <location>
        <begin position="136"/>
        <end position="158"/>
    </location>
</feature>
<feature type="domain" description="ABC transmembrane type-1" evidence="6">
    <location>
        <begin position="62"/>
        <end position="256"/>
    </location>
</feature>
<evidence type="ECO:0000313" key="7">
    <source>
        <dbReference type="EMBL" id="SDC32382.1"/>
    </source>
</evidence>
<comment type="similarity">
    <text evidence="5">Belongs to the binding-protein-dependent transport system permease family.</text>
</comment>
<evidence type="ECO:0000313" key="8">
    <source>
        <dbReference type="Proteomes" id="UP000199411"/>
    </source>
</evidence>
<feature type="transmembrane region" description="Helical" evidence="5">
    <location>
        <begin position="333"/>
        <end position="357"/>
    </location>
</feature>
<comment type="subcellular location">
    <subcellularLocation>
        <location evidence="1 5">Cell membrane</location>
        <topology evidence="1 5">Multi-pass membrane protein</topology>
    </subcellularLocation>
</comment>
<proteinExistence type="inferred from homology"/>
<feature type="transmembrane region" description="Helical" evidence="5">
    <location>
        <begin position="486"/>
        <end position="507"/>
    </location>
</feature>
<dbReference type="EMBL" id="FMYU01000004">
    <property type="protein sequence ID" value="SDC32382.1"/>
    <property type="molecule type" value="Genomic_DNA"/>
</dbReference>
<dbReference type="GO" id="GO:0055085">
    <property type="term" value="P:transmembrane transport"/>
    <property type="evidence" value="ECO:0007669"/>
    <property type="project" value="InterPro"/>
</dbReference>
<gene>
    <name evidence="7" type="ORF">SAMN05660835_00642</name>
</gene>
<accession>A0A1G6KMP2</accession>
<dbReference type="PANTHER" id="PTHR42744:SF1">
    <property type="entry name" value="BINDING-PROTEIN-DEPENDENT TRANSPORT SYSTEMS INNER MEMBRANE COMPONENT"/>
    <property type="match status" value="1"/>
</dbReference>
<evidence type="ECO:0000256" key="2">
    <source>
        <dbReference type="ARBA" id="ARBA00022692"/>
    </source>
</evidence>
<dbReference type="Gene3D" id="1.10.3720.10">
    <property type="entry name" value="MetI-like"/>
    <property type="match status" value="2"/>
</dbReference>
<dbReference type="Pfam" id="PF00528">
    <property type="entry name" value="BPD_transp_1"/>
    <property type="match status" value="2"/>
</dbReference>
<keyword evidence="2 5" id="KW-0812">Transmembrane</keyword>
<organism evidence="7 8">
    <name type="scientific">Desulfurella multipotens</name>
    <dbReference type="NCBI Taxonomy" id="79269"/>
    <lineage>
        <taxon>Bacteria</taxon>
        <taxon>Pseudomonadati</taxon>
        <taxon>Campylobacterota</taxon>
        <taxon>Desulfurellia</taxon>
        <taxon>Desulfurellales</taxon>
        <taxon>Desulfurellaceae</taxon>
        <taxon>Desulfurella</taxon>
    </lineage>
</organism>
<feature type="transmembrane region" description="Helical" evidence="5">
    <location>
        <begin position="100"/>
        <end position="124"/>
    </location>
</feature>
<name>A0A1G6KMP2_9BACT</name>
<feature type="transmembrane region" description="Helical" evidence="5">
    <location>
        <begin position="69"/>
        <end position="88"/>
    </location>
</feature>
<feature type="transmembrane region" description="Helical" evidence="5">
    <location>
        <begin position="237"/>
        <end position="257"/>
    </location>
</feature>
<evidence type="ECO:0000256" key="1">
    <source>
        <dbReference type="ARBA" id="ARBA00004651"/>
    </source>
</evidence>
<dbReference type="RefSeq" id="WP_025391514.1">
    <property type="nucleotide sequence ID" value="NZ_FMYU01000004.1"/>
</dbReference>
<keyword evidence="8" id="KW-1185">Reference proteome</keyword>
<evidence type="ECO:0000259" key="6">
    <source>
        <dbReference type="PROSITE" id="PS50928"/>
    </source>
</evidence>
<evidence type="ECO:0000256" key="5">
    <source>
        <dbReference type="RuleBase" id="RU363032"/>
    </source>
</evidence>
<feature type="transmembrane region" description="Helical" evidence="5">
    <location>
        <begin position="439"/>
        <end position="465"/>
    </location>
</feature>
<reference evidence="8" key="1">
    <citation type="submission" date="2016-10" db="EMBL/GenBank/DDBJ databases">
        <authorList>
            <person name="Varghese N."/>
            <person name="Submissions S."/>
        </authorList>
    </citation>
    <scope>NUCLEOTIDE SEQUENCE [LARGE SCALE GENOMIC DNA]</scope>
    <source>
        <strain evidence="8">DSM 8415</strain>
    </source>
</reference>
<dbReference type="OrthoDB" id="9806809at2"/>
<evidence type="ECO:0000256" key="4">
    <source>
        <dbReference type="ARBA" id="ARBA00023136"/>
    </source>
</evidence>
<dbReference type="PROSITE" id="PS50928">
    <property type="entry name" value="ABC_TM1"/>
    <property type="match status" value="2"/>
</dbReference>
<keyword evidence="5" id="KW-0813">Transport</keyword>
<keyword evidence="3 5" id="KW-1133">Transmembrane helix</keyword>
<dbReference type="InterPro" id="IPR035906">
    <property type="entry name" value="MetI-like_sf"/>
</dbReference>
<protein>
    <submittedName>
        <fullName evidence="7">NitT/TauT family transport system permease protein</fullName>
    </submittedName>
</protein>
<evidence type="ECO:0000256" key="3">
    <source>
        <dbReference type="ARBA" id="ARBA00022989"/>
    </source>
</evidence>
<feature type="domain" description="ABC transmembrane type-1" evidence="6">
    <location>
        <begin position="376"/>
        <end position="562"/>
    </location>
</feature>
<dbReference type="InterPro" id="IPR000515">
    <property type="entry name" value="MetI-like"/>
</dbReference>
<feature type="transmembrane region" description="Helical" evidence="5">
    <location>
        <begin position="377"/>
        <end position="399"/>
    </location>
</feature>